<organism evidence="1 2">
    <name type="scientific">Fibrivirga algicola</name>
    <dbReference type="NCBI Taxonomy" id="2950420"/>
    <lineage>
        <taxon>Bacteria</taxon>
        <taxon>Pseudomonadati</taxon>
        <taxon>Bacteroidota</taxon>
        <taxon>Cytophagia</taxon>
        <taxon>Cytophagales</taxon>
        <taxon>Spirosomataceae</taxon>
        <taxon>Fibrivirga</taxon>
    </lineage>
</organism>
<dbReference type="Proteomes" id="UP000606008">
    <property type="component" value="Unassembled WGS sequence"/>
</dbReference>
<reference evidence="2" key="2">
    <citation type="submission" date="2023-07" db="EMBL/GenBank/DDBJ databases">
        <authorList>
            <person name="Jung D.-H."/>
        </authorList>
    </citation>
    <scope>NUCLEOTIDE SEQUENCE [LARGE SCALE GENOMIC DNA]</scope>
    <source>
        <strain evidence="2">JA-25</strain>
    </source>
</reference>
<reference evidence="2" key="1">
    <citation type="submission" date="2019-09" db="EMBL/GenBank/DDBJ databases">
        <authorList>
            <person name="Jung D.-H."/>
        </authorList>
    </citation>
    <scope>NUCLEOTIDE SEQUENCE [LARGE SCALE GENOMIC DNA]</scope>
    <source>
        <strain evidence="2">JA-25</strain>
    </source>
</reference>
<accession>A0ABX0QIE5</accession>
<keyword evidence="2" id="KW-1185">Reference proteome</keyword>
<dbReference type="RefSeq" id="WP_166692132.1">
    <property type="nucleotide sequence ID" value="NZ_WAEL01000004.1"/>
</dbReference>
<gene>
    <name evidence="1" type="ORF">F7231_12440</name>
</gene>
<evidence type="ECO:0008006" key="3">
    <source>
        <dbReference type="Google" id="ProtNLM"/>
    </source>
</evidence>
<evidence type="ECO:0000313" key="2">
    <source>
        <dbReference type="Proteomes" id="UP000606008"/>
    </source>
</evidence>
<evidence type="ECO:0000313" key="1">
    <source>
        <dbReference type="EMBL" id="NID10980.1"/>
    </source>
</evidence>
<dbReference type="SUPFAM" id="SSF117074">
    <property type="entry name" value="Hypothetical protein PA1324"/>
    <property type="match status" value="1"/>
</dbReference>
<name>A0ABX0QIE5_9BACT</name>
<dbReference type="EMBL" id="WAEL01000004">
    <property type="protein sequence ID" value="NID10980.1"/>
    <property type="molecule type" value="Genomic_DNA"/>
</dbReference>
<comment type="caution">
    <text evidence="1">The sequence shown here is derived from an EMBL/GenBank/DDBJ whole genome shotgun (WGS) entry which is preliminary data.</text>
</comment>
<sequence length="920" mass="103708">MTALFRIILICVVALYVPVSVQAQELTVSFWRDTLRVAVGSTFINRLTITNNSSRTANFQILVQTPKSVHWVSSTPQRLSIPAGKHELLLMKGIVYEQPNSVSLKTVVHISDTTGKLLTSGLFKLNVVSTRHKPVLSLYVPDESIILYSATEPARPTLRLVHNELRRQRYTIDVQSIPAAIDRRAFPASIALRSMQDTTMRLLVMPLRYWSVHKPYQLSVTVRDSTGSIVGNVMYKVVVATASKQFERQDMGSGEGYGASAALTKLSNNQWAREARVWGTDSVGAARLSFQLNYLDYASSNFKQLQSSFISLRTNRTLLHVGTLHDYHELPLLGRGAKFSLTRPGHQWTFWGVNVNPNWLYSGENAWTGNIASVRYDQELTRLPGAALSVSSSYFTMPGVSRAGYLNYASFRYRKSDRANLNLLLGQSTEYAQQGPAAARTQGWAGQFDYDYERPTFAWYLHSYVSSPVYAGLHRGANLITSQASWLLENKLSLLVRLNHVYYNQVRYVSPTTYYRYVFGNSVAELNVTKLAGPLLLNLRPYWQQQTDSSNPFSQQANSYRVAPSVTYQQTNKQFMLGYDVGLFSYQTVVATQPGLLSHRIISSASLGHFSLWGYWQQGPYFLNDLRTERPGQIRTASVTPMVNFSVPEQRLTGSAGLNYLYDAHDAQHLQSRFIAVGRVQFDATPTLWVRLEGNGTPYAQENQFAYTQYRMEVVKRFDQLKFKGNNRLQLHFYGDSNGNGRLDPGERWLDGLLVRINDNTLITNEKGTITYKQVPAGTYTVSALSTGQPGDPVLYQEDLVVGRSINKLVPIRKTFRVSGRIQCQLHTYDQKPCEFDRFVIEVRRGDEKLITTSPLPDGTFSVHLSPGPYTILVHDYARQVQATLKTTAIILSQTGEHPPLDWTVDGSTRSVDVKRFGKK</sequence>
<protein>
    <recommendedName>
        <fullName evidence="3">SD-repeat containing protein B domain-containing protein</fullName>
    </recommendedName>
</protein>
<proteinExistence type="predicted"/>